<proteinExistence type="inferred from homology"/>
<dbReference type="Proteomes" id="UP001583177">
    <property type="component" value="Unassembled WGS sequence"/>
</dbReference>
<dbReference type="InterPro" id="IPR001242">
    <property type="entry name" value="Condensation_dom"/>
</dbReference>
<reference evidence="7 8" key="1">
    <citation type="journal article" date="2024" name="IMA Fungus">
        <title>IMA Genome - F19 : A genome assembly and annotation guide to empower mycologists, including annotated draft genome sequences of Ceratocystis pirilliformis, Diaporthe australafricana, Fusarium ophioides, Paecilomyces lecythidis, and Sporothrix stenoceras.</title>
        <authorList>
            <person name="Aylward J."/>
            <person name="Wilson A.M."/>
            <person name="Visagie C.M."/>
            <person name="Spraker J."/>
            <person name="Barnes I."/>
            <person name="Buitendag C."/>
            <person name="Ceriani C."/>
            <person name="Del Mar Angel L."/>
            <person name="du Plessis D."/>
            <person name="Fuchs T."/>
            <person name="Gasser K."/>
            <person name="Kramer D."/>
            <person name="Li W."/>
            <person name="Munsamy K."/>
            <person name="Piso A."/>
            <person name="Price J.L."/>
            <person name="Sonnekus B."/>
            <person name="Thomas C."/>
            <person name="van der Nest A."/>
            <person name="van Dijk A."/>
            <person name="van Heerden A."/>
            <person name="van Vuuren N."/>
            <person name="Yilmaz N."/>
            <person name="Duong T.A."/>
            <person name="van der Merwe N.A."/>
            <person name="Wingfield M.J."/>
            <person name="Wingfield B.D."/>
        </authorList>
    </citation>
    <scope>NUCLEOTIDE SEQUENCE [LARGE SCALE GENOMIC DNA]</scope>
    <source>
        <strain evidence="7 8">CMW 18300</strain>
    </source>
</reference>
<feature type="compositionally biased region" description="Basic and acidic residues" evidence="5">
    <location>
        <begin position="1995"/>
        <end position="2008"/>
    </location>
</feature>
<dbReference type="Pfam" id="PF00550">
    <property type="entry name" value="PP-binding"/>
    <property type="match status" value="2"/>
</dbReference>
<gene>
    <name evidence="7" type="ORF">Daus18300_005792</name>
</gene>
<organism evidence="7 8">
    <name type="scientific">Diaporthe australafricana</name>
    <dbReference type="NCBI Taxonomy" id="127596"/>
    <lineage>
        <taxon>Eukaryota</taxon>
        <taxon>Fungi</taxon>
        <taxon>Dikarya</taxon>
        <taxon>Ascomycota</taxon>
        <taxon>Pezizomycotina</taxon>
        <taxon>Sordariomycetes</taxon>
        <taxon>Sordariomycetidae</taxon>
        <taxon>Diaporthales</taxon>
        <taxon>Diaporthaceae</taxon>
        <taxon>Diaporthe</taxon>
    </lineage>
</organism>
<evidence type="ECO:0000256" key="2">
    <source>
        <dbReference type="ARBA" id="ARBA00022553"/>
    </source>
</evidence>
<evidence type="ECO:0000259" key="6">
    <source>
        <dbReference type="PROSITE" id="PS50075"/>
    </source>
</evidence>
<comment type="caution">
    <text evidence="7">The sequence shown here is derived from an EMBL/GenBank/DDBJ whole genome shotgun (WGS) entry which is preliminary data.</text>
</comment>
<dbReference type="InterPro" id="IPR006162">
    <property type="entry name" value="Ppantetheine_attach_site"/>
</dbReference>
<dbReference type="InterPro" id="IPR023213">
    <property type="entry name" value="CAT-like_dom_sf"/>
</dbReference>
<dbReference type="Gene3D" id="3.30.559.30">
    <property type="entry name" value="Nonribosomal peptide synthetase, condensation domain"/>
    <property type="match status" value="2"/>
</dbReference>
<dbReference type="Pfam" id="PF00501">
    <property type="entry name" value="AMP-binding"/>
    <property type="match status" value="2"/>
</dbReference>
<keyword evidence="2" id="KW-0597">Phosphoprotein</keyword>
<dbReference type="Gene3D" id="3.30.300.30">
    <property type="match status" value="2"/>
</dbReference>
<feature type="domain" description="Carrier" evidence="6">
    <location>
        <begin position="1401"/>
        <end position="1480"/>
    </location>
</feature>
<name>A0ABR3WZ42_9PEZI</name>
<evidence type="ECO:0000256" key="1">
    <source>
        <dbReference type="ARBA" id="ARBA00022450"/>
    </source>
</evidence>
<dbReference type="SMART" id="SM00823">
    <property type="entry name" value="PKS_PP"/>
    <property type="match status" value="2"/>
</dbReference>
<dbReference type="InterPro" id="IPR045851">
    <property type="entry name" value="AMP-bd_C_sf"/>
</dbReference>
<evidence type="ECO:0000313" key="8">
    <source>
        <dbReference type="Proteomes" id="UP001583177"/>
    </source>
</evidence>
<dbReference type="InterPro" id="IPR010071">
    <property type="entry name" value="AA_adenyl_dom"/>
</dbReference>
<keyword evidence="3" id="KW-0436">Ligase</keyword>
<keyword evidence="1" id="KW-0596">Phosphopantetheine</keyword>
<dbReference type="InterPro" id="IPR000873">
    <property type="entry name" value="AMP-dep_synth/lig_dom"/>
</dbReference>
<dbReference type="PANTHER" id="PTHR45527:SF11">
    <property type="entry name" value="NONRIBOSOMAL PEPTIDE SYNTHETASE 5"/>
    <property type="match status" value="1"/>
</dbReference>
<dbReference type="InterPro" id="IPR009081">
    <property type="entry name" value="PP-bd_ACP"/>
</dbReference>
<keyword evidence="8" id="KW-1185">Reference proteome</keyword>
<feature type="region of interest" description="Disordered" evidence="5">
    <location>
        <begin position="1986"/>
        <end position="2016"/>
    </location>
</feature>
<sequence>MPFNLSAGLDDRVLLILSFAFDACAYVILSTLCNGATLVLSSPVTLAEVANTCTIWITTPSILSAMDPTRGYKDVKWIIMGGESPTPSLIKNWSIPNRKLINAYGPTEATCVVSMAELLPGAPITMGWPVSYCKVLLVDADDNEADEGELLLGGPGIAVGYLGDEELTRKTFVRRGSKGEIFYRTKDYARRTADGYVFCGRKDGVVKNRGFLVNLDSEVEPAMMASSGGEPSAKVQQCAAIKSPEGSLVGFVCPESAAEGLRERMLERYSAFWVPDIIYGVDSFALTANGKIDRKALAALHEKTQLPQFLNADIFLQHVRDQGKFITPLEAVRHAICTVLRVVQARVGDHASFRALGGHSLNAVMLVSTLRKLGFLTDVATIYSEDTVAAIASALERTDAETGEACSLEATETDRTSFREALASSTGELDDVQIFPATDMQARMVRGTVENPSMNFLKIGMTFDHPDVDHAVFLRALHQSWSALVKKHSILRTSFRLDTVSEPVQVSDEAYTIEWQEKSVHSEAEWNLKIERTARFESGELISFDERDAHALSRVRVFSLPGIKTRVVWTVHHALIDGWSASIVLHDLWELLHSTQEAQALCPQFSDAAWCLRKLTSRDSGIAKAFWKELLQAHSQSIPRLRIPPPSTEALKPQPQAESHRKLSVRMDQMIDAAKERGVTTVALVYSAWAILLSRYCDSKAVVLGAVLSGRSLPLDGVEKIIGPLVNTLPLPAAVDPDMAVTEFLQQTFLSLCRLLDFQWTPNSLIQEATGFRGTEYYDTLLAIQYDFPASEWPEHEPRLCSPPYDVSYVETTEMPLTVMLDVVDGYLDARFLYQTAMFSDTMVERMMGHFENILVAFLDACLEDPRQSGHTVGGISDKMLGREELQERVNCTGRQLEEPYQGPETLPDALEASLKSHRDLHAVEGLDRSLTYGELDDATARISRVLGECGVKPGKIVCVVADGSVEWLLAIMAVVRTGAAYCPVDHKLPWERQKYMISACSPPLVLFSSKSSRKASLGFESVPVLLDVETILSVDGMKELPNNFGEGANDFCQKTQTPRSDEVAVVIFTSGSTGFPKAVQLQHKGILSLLSHAPARLYSKPGQRNAQLLSLGFDCCVIEVFSSLLYGATLVLKDTSDPLAHLSKVDATVGTPSLISSLDPIQYPNLKILTLVGEALPSVLVQKWLPGRMIQNGYAPAECTLIATAHPLQPNTPISIGKPVPRMNFYLLDSTGRPVPLGVTGEIHISGIQVTPGYLNNAQETKARFLPDPFREGWTMFRTGDMGRWLESGDIEYIGRNDSQVKVRGFRLDLGDVEASILRVAEDIIDNVAVVVTSVSLRAFVTPETVSTEKLLQALRQHLPDYSTPNIITALKELPVSRNGKVDRAMLSEMRLERNSGVEPLVTQTERDVAKVWAELLGRDLVEDPIGASDGFFDIGGHSLLQIRLAQRLSKLWEIKVPLRVIIRHQVLRDLCRVLDEHLGREQNEKRSGQQVPAVKENNCIKGFADTQRSTRSERMQASYLEQEMVLNQLLCGGSPIWNIVYSCNVYGPLDMQRLATAYQRTLEKYEVLRSRFHIEDDGTVTRSIFPAGESTLQNYSCGAEDDVGEFVSKTVQRPMDPFKEPLFQMHTTSITPWKTTIIVIISHIIGDGPTLHHALGETSAEYSRSAIAGSSDNLEESNRPTTLGLNYLDWSSWASNTLLSPPTDDTVYFWKSHLSTPESSQPLGPLAQAHSYRGRTRTWIVRPEHHRRLVALIMAHGITMHQLALGATFLALQSLQARPARGGLVTVALGAPMTMRTEVGTEEMLGMLLDRLVVPLAWDFGASAGDATPGGSDSLEGFFSMVGDRSRAALAHFVPHRVLRDILRGNDAAAPNNAEPSLVLPLFQVMVSFHTAVETAGGRLSLEGVETVEREDARPMCAKFPVMVEFTDKGNRGLQVELECADGALDKERADRLENAMALVLELLGAGVGIDEIVRVIADTTVRQDDGLPTPQSEREEFNYRQETKGKAGSTSGDDRAAIIKEAVSQCLGGRLDDSSDSDTFWEQGANSMDALVLQKLCEKKGVDLDLRAMFETPDITAW</sequence>
<dbReference type="SUPFAM" id="SSF56801">
    <property type="entry name" value="Acetyl-CoA synthetase-like"/>
    <property type="match status" value="2"/>
</dbReference>
<dbReference type="InterPro" id="IPR020806">
    <property type="entry name" value="PKS_PP-bd"/>
</dbReference>
<accession>A0ABR3WZ42</accession>
<evidence type="ECO:0000256" key="5">
    <source>
        <dbReference type="SAM" id="MobiDB-lite"/>
    </source>
</evidence>
<evidence type="ECO:0000256" key="3">
    <source>
        <dbReference type="ARBA" id="ARBA00022598"/>
    </source>
</evidence>
<dbReference type="InterPro" id="IPR042099">
    <property type="entry name" value="ANL_N_sf"/>
</dbReference>
<feature type="domain" description="Carrier" evidence="6">
    <location>
        <begin position="2016"/>
        <end position="2081"/>
    </location>
</feature>
<dbReference type="Gene3D" id="3.40.50.12780">
    <property type="entry name" value="N-terminal domain of ligase-like"/>
    <property type="match status" value="2"/>
</dbReference>
<dbReference type="PROSITE" id="PS50075">
    <property type="entry name" value="CARRIER"/>
    <property type="match status" value="3"/>
</dbReference>
<dbReference type="InterPro" id="IPR020845">
    <property type="entry name" value="AMP-binding_CS"/>
</dbReference>
<dbReference type="PROSITE" id="PS00012">
    <property type="entry name" value="PHOSPHOPANTETHEINE"/>
    <property type="match status" value="2"/>
</dbReference>
<dbReference type="PANTHER" id="PTHR45527">
    <property type="entry name" value="NONRIBOSOMAL PEPTIDE SYNTHETASE"/>
    <property type="match status" value="1"/>
</dbReference>
<dbReference type="InterPro" id="IPR036736">
    <property type="entry name" value="ACP-like_sf"/>
</dbReference>
<dbReference type="Pfam" id="PF00668">
    <property type="entry name" value="Condensation"/>
    <property type="match status" value="2"/>
</dbReference>
<dbReference type="PROSITE" id="PS00455">
    <property type="entry name" value="AMP_BINDING"/>
    <property type="match status" value="1"/>
</dbReference>
<dbReference type="SUPFAM" id="SSF47336">
    <property type="entry name" value="ACP-like"/>
    <property type="match status" value="2"/>
</dbReference>
<feature type="domain" description="Carrier" evidence="6">
    <location>
        <begin position="323"/>
        <end position="399"/>
    </location>
</feature>
<dbReference type="EMBL" id="JAWRVE010000043">
    <property type="protein sequence ID" value="KAL1868956.1"/>
    <property type="molecule type" value="Genomic_DNA"/>
</dbReference>
<evidence type="ECO:0000256" key="4">
    <source>
        <dbReference type="ARBA" id="ARBA00029454"/>
    </source>
</evidence>
<protein>
    <submittedName>
        <fullName evidence="7">NRPS protein</fullName>
    </submittedName>
</protein>
<dbReference type="Gene3D" id="3.30.559.10">
    <property type="entry name" value="Chloramphenicol acetyltransferase-like domain"/>
    <property type="match status" value="2"/>
</dbReference>
<dbReference type="SUPFAM" id="SSF52777">
    <property type="entry name" value="CoA-dependent acyltransferases"/>
    <property type="match status" value="4"/>
</dbReference>
<comment type="similarity">
    <text evidence="4">Belongs to the NRP synthetase family.</text>
</comment>
<evidence type="ECO:0000313" key="7">
    <source>
        <dbReference type="EMBL" id="KAL1868956.1"/>
    </source>
</evidence>
<dbReference type="NCBIfam" id="TIGR01733">
    <property type="entry name" value="AA-adenyl-dom"/>
    <property type="match status" value="1"/>
</dbReference>
<dbReference type="Gene3D" id="1.10.1200.10">
    <property type="entry name" value="ACP-like"/>
    <property type="match status" value="2"/>
</dbReference>